<keyword evidence="7 12" id="KW-1133">Transmembrane helix</keyword>
<evidence type="ECO:0000313" key="15">
    <source>
        <dbReference type="Proteomes" id="UP000321635"/>
    </source>
</evidence>
<feature type="transmembrane region" description="Helical" evidence="12">
    <location>
        <begin position="108"/>
        <end position="132"/>
    </location>
</feature>
<dbReference type="GO" id="GO:0043190">
    <property type="term" value="C:ATP-binding cassette (ABC) transporter complex"/>
    <property type="evidence" value="ECO:0007669"/>
    <property type="project" value="InterPro"/>
</dbReference>
<comment type="function">
    <text evidence="9">Part of the ABC transporter complex GltIJKL involved in glutamate and aspartate uptake. Probably responsible for the translocation of the substrate across the membrane.</text>
</comment>
<feature type="domain" description="ABC transmembrane type-1" evidence="13">
    <location>
        <begin position="70"/>
        <end position="271"/>
    </location>
</feature>
<dbReference type="InterPro" id="IPR035906">
    <property type="entry name" value="MetI-like_sf"/>
</dbReference>
<protein>
    <recommendedName>
        <fullName evidence="11">Glutamate/aspartate import permease protein GltK</fullName>
    </recommendedName>
</protein>
<evidence type="ECO:0000256" key="1">
    <source>
        <dbReference type="ARBA" id="ARBA00004429"/>
    </source>
</evidence>
<feature type="transmembrane region" description="Helical" evidence="12">
    <location>
        <begin position="30"/>
        <end position="52"/>
    </location>
</feature>
<keyword evidence="15" id="KW-1185">Reference proteome</keyword>
<dbReference type="AlphaFoldDB" id="A0A511X8M9"/>
<dbReference type="OrthoDB" id="9814550at2"/>
<evidence type="ECO:0000256" key="9">
    <source>
        <dbReference type="ARBA" id="ARBA00060298"/>
    </source>
</evidence>
<reference evidence="14 15" key="1">
    <citation type="submission" date="2019-07" db="EMBL/GenBank/DDBJ databases">
        <title>Whole genome shotgun sequence of Acetobacter nitrogenifigens NBRC 105050.</title>
        <authorList>
            <person name="Hosoyama A."/>
            <person name="Uohara A."/>
            <person name="Ohji S."/>
            <person name="Ichikawa N."/>
        </authorList>
    </citation>
    <scope>NUCLEOTIDE SEQUENCE [LARGE SCALE GENOMIC DNA]</scope>
    <source>
        <strain evidence="14 15">NBRC 105050</strain>
    </source>
</reference>
<dbReference type="STRING" id="1120919.GCA_000429165_02084"/>
<evidence type="ECO:0000256" key="4">
    <source>
        <dbReference type="ARBA" id="ARBA00022475"/>
    </source>
</evidence>
<dbReference type="Pfam" id="PF00528">
    <property type="entry name" value="BPD_transp_1"/>
    <property type="match status" value="1"/>
</dbReference>
<evidence type="ECO:0000256" key="8">
    <source>
        <dbReference type="ARBA" id="ARBA00023136"/>
    </source>
</evidence>
<dbReference type="PANTHER" id="PTHR30614:SF0">
    <property type="entry name" value="L-CYSTINE TRANSPORT SYSTEM PERMEASE PROTEIN TCYL"/>
    <property type="match status" value="1"/>
</dbReference>
<comment type="subunit">
    <text evidence="10">The complex is composed of two ATP-binding proteins (GltL), two transmembrane proteins (GltJ and GltK) and a solute-binding protein (GltI).</text>
</comment>
<evidence type="ECO:0000256" key="10">
    <source>
        <dbReference type="ARBA" id="ARBA00062718"/>
    </source>
</evidence>
<evidence type="ECO:0000259" key="13">
    <source>
        <dbReference type="PROSITE" id="PS50928"/>
    </source>
</evidence>
<gene>
    <name evidence="14" type="ORF">ANI02nite_11910</name>
</gene>
<dbReference type="NCBIfam" id="TIGR01726">
    <property type="entry name" value="HEQRo_perm_3TM"/>
    <property type="match status" value="1"/>
</dbReference>
<dbReference type="InterPro" id="IPR000515">
    <property type="entry name" value="MetI-like"/>
</dbReference>
<name>A0A511X8M9_9PROT</name>
<keyword evidence="3 12" id="KW-0813">Transport</keyword>
<feature type="transmembrane region" description="Helical" evidence="12">
    <location>
        <begin position="252"/>
        <end position="274"/>
    </location>
</feature>
<dbReference type="SUPFAM" id="SSF161098">
    <property type="entry name" value="MetI-like"/>
    <property type="match status" value="1"/>
</dbReference>
<dbReference type="RefSeq" id="WP_051292206.1">
    <property type="nucleotide sequence ID" value="NZ_AUBI01000006.1"/>
</dbReference>
<dbReference type="InterPro" id="IPR043429">
    <property type="entry name" value="ArtM/GltK/GlnP/TcyL/YhdX-like"/>
</dbReference>
<evidence type="ECO:0000256" key="2">
    <source>
        <dbReference type="ARBA" id="ARBA00010072"/>
    </source>
</evidence>
<keyword evidence="8 12" id="KW-0472">Membrane</keyword>
<proteinExistence type="inferred from homology"/>
<organism evidence="14 15">
    <name type="scientific">Acetobacter nitrogenifigens DSM 23921 = NBRC 105050</name>
    <dbReference type="NCBI Taxonomy" id="1120919"/>
    <lineage>
        <taxon>Bacteria</taxon>
        <taxon>Pseudomonadati</taxon>
        <taxon>Pseudomonadota</taxon>
        <taxon>Alphaproteobacteria</taxon>
        <taxon>Acetobacterales</taxon>
        <taxon>Acetobacteraceae</taxon>
        <taxon>Acetobacter</taxon>
    </lineage>
</organism>
<comment type="subcellular location">
    <subcellularLocation>
        <location evidence="1">Cell inner membrane</location>
        <topology evidence="1">Multi-pass membrane protein</topology>
    </subcellularLocation>
    <subcellularLocation>
        <location evidence="12">Cell membrane</location>
        <topology evidence="12">Multi-pass membrane protein</topology>
    </subcellularLocation>
</comment>
<comment type="caution">
    <text evidence="14">The sequence shown here is derived from an EMBL/GenBank/DDBJ whole genome shotgun (WGS) entry which is preliminary data.</text>
</comment>
<sequence length="283" mass="31212">MTGSFSYDFAEEAERLCALPVRRRPAWGHIVSATLIVVVCAWIVRAFALGQIEWRYVGAFLFAPSILRGLGATLLMSACAMALGLVVGLGLAVGRLSSSLVPRWFSIAYIWLFRGVPVILQLLVWFNLALIFPHVGLPGLGEVRTVDVMTPFLSALLGLGLNQAAYIGEILRGGLQSIDRGQYEAAEMIGMTRGVALRRIILPQAMRVVIPPLGNEFINMIKLTSLASMIQYPEILHNAENIYYANTRVMELLIVAGFWYLMAVTVLSPLQHLLERRVSRGSL</sequence>
<dbReference type="Proteomes" id="UP000321635">
    <property type="component" value="Unassembled WGS sequence"/>
</dbReference>
<dbReference type="GO" id="GO:0006865">
    <property type="term" value="P:amino acid transport"/>
    <property type="evidence" value="ECO:0007669"/>
    <property type="project" value="UniProtKB-KW"/>
</dbReference>
<dbReference type="PROSITE" id="PS50928">
    <property type="entry name" value="ABC_TM1"/>
    <property type="match status" value="1"/>
</dbReference>
<comment type="similarity">
    <text evidence="2">Belongs to the binding-protein-dependent transport system permease family. HisMQ subfamily.</text>
</comment>
<dbReference type="InterPro" id="IPR010065">
    <property type="entry name" value="AA_ABC_transptr_permease_3TM"/>
</dbReference>
<evidence type="ECO:0000256" key="6">
    <source>
        <dbReference type="ARBA" id="ARBA00022970"/>
    </source>
</evidence>
<evidence type="ECO:0000256" key="12">
    <source>
        <dbReference type="RuleBase" id="RU363032"/>
    </source>
</evidence>
<evidence type="ECO:0000256" key="11">
    <source>
        <dbReference type="ARBA" id="ARBA00073645"/>
    </source>
</evidence>
<dbReference type="GO" id="GO:0022857">
    <property type="term" value="F:transmembrane transporter activity"/>
    <property type="evidence" value="ECO:0007669"/>
    <property type="project" value="InterPro"/>
</dbReference>
<evidence type="ECO:0000256" key="5">
    <source>
        <dbReference type="ARBA" id="ARBA00022692"/>
    </source>
</evidence>
<dbReference type="PANTHER" id="PTHR30614">
    <property type="entry name" value="MEMBRANE COMPONENT OF AMINO ACID ABC TRANSPORTER"/>
    <property type="match status" value="1"/>
</dbReference>
<dbReference type="FunFam" id="1.10.3720.10:FF:000006">
    <property type="entry name" value="Glutamate/aspartate ABC transporter, permease protein GltK"/>
    <property type="match status" value="1"/>
</dbReference>
<keyword evidence="6" id="KW-0029">Amino-acid transport</keyword>
<dbReference type="Gene3D" id="1.10.3720.10">
    <property type="entry name" value="MetI-like"/>
    <property type="match status" value="1"/>
</dbReference>
<evidence type="ECO:0000313" key="14">
    <source>
        <dbReference type="EMBL" id="GEN59307.1"/>
    </source>
</evidence>
<keyword evidence="5 12" id="KW-0812">Transmembrane</keyword>
<dbReference type="CDD" id="cd06261">
    <property type="entry name" value="TM_PBP2"/>
    <property type="match status" value="1"/>
</dbReference>
<accession>A0A511X8M9</accession>
<dbReference type="EMBL" id="BJYF01000006">
    <property type="protein sequence ID" value="GEN59307.1"/>
    <property type="molecule type" value="Genomic_DNA"/>
</dbReference>
<feature type="transmembrane region" description="Helical" evidence="12">
    <location>
        <begin position="72"/>
        <end position="96"/>
    </location>
</feature>
<evidence type="ECO:0000256" key="3">
    <source>
        <dbReference type="ARBA" id="ARBA00022448"/>
    </source>
</evidence>
<evidence type="ECO:0000256" key="7">
    <source>
        <dbReference type="ARBA" id="ARBA00022989"/>
    </source>
</evidence>
<keyword evidence="4" id="KW-1003">Cell membrane</keyword>
<feature type="transmembrane region" description="Helical" evidence="12">
    <location>
        <begin position="152"/>
        <end position="171"/>
    </location>
</feature>